<name>A0ABR3Y378_9PEZI</name>
<dbReference type="Proteomes" id="UP001586593">
    <property type="component" value="Unassembled WGS sequence"/>
</dbReference>
<dbReference type="EMBL" id="JAZHXJ010000012">
    <property type="protein sequence ID" value="KAL1882758.1"/>
    <property type="molecule type" value="Genomic_DNA"/>
</dbReference>
<comment type="caution">
    <text evidence="1">The sequence shown here is derived from an EMBL/GenBank/DDBJ whole genome shotgun (WGS) entry which is preliminary data.</text>
</comment>
<organism evidence="1 2">
    <name type="scientific">Phialemonium thermophilum</name>
    <dbReference type="NCBI Taxonomy" id="223376"/>
    <lineage>
        <taxon>Eukaryota</taxon>
        <taxon>Fungi</taxon>
        <taxon>Dikarya</taxon>
        <taxon>Ascomycota</taxon>
        <taxon>Pezizomycotina</taxon>
        <taxon>Sordariomycetes</taxon>
        <taxon>Sordariomycetidae</taxon>
        <taxon>Cephalothecales</taxon>
        <taxon>Cephalothecaceae</taxon>
        <taxon>Phialemonium</taxon>
    </lineage>
</organism>
<evidence type="ECO:0000313" key="1">
    <source>
        <dbReference type="EMBL" id="KAL1882758.1"/>
    </source>
</evidence>
<proteinExistence type="predicted"/>
<keyword evidence="2" id="KW-1185">Reference proteome</keyword>
<sequence length="167" mass="19128">MGDQYKSQQYRGRFRGITRRNQRAYYTKSSWPGYRRILSNSKDATSQIRPSDAVRYVRTEICNPFVSLRCLPYCGASFVDLRFPKLLTALLKSALKSASFKPILQDDLTIHPRRVRVSIFELMRSSTAIRGSVGLLFFFTYSWRHAATTGFSLENSSGQPPICLIEV</sequence>
<protein>
    <submittedName>
        <fullName evidence="1">Uncharacterized protein</fullName>
    </submittedName>
</protein>
<gene>
    <name evidence="1" type="ORF">VTK73DRAFT_883</name>
</gene>
<reference evidence="1 2" key="1">
    <citation type="journal article" date="2024" name="Commun. Biol.">
        <title>Comparative genomic analysis of thermophilic fungi reveals convergent evolutionary adaptations and gene losses.</title>
        <authorList>
            <person name="Steindorff A.S."/>
            <person name="Aguilar-Pontes M.V."/>
            <person name="Robinson A.J."/>
            <person name="Andreopoulos B."/>
            <person name="LaButti K."/>
            <person name="Kuo A."/>
            <person name="Mondo S."/>
            <person name="Riley R."/>
            <person name="Otillar R."/>
            <person name="Haridas S."/>
            <person name="Lipzen A."/>
            <person name="Grimwood J."/>
            <person name="Schmutz J."/>
            <person name="Clum A."/>
            <person name="Reid I.D."/>
            <person name="Moisan M.C."/>
            <person name="Butler G."/>
            <person name="Nguyen T.T.M."/>
            <person name="Dewar K."/>
            <person name="Conant G."/>
            <person name="Drula E."/>
            <person name="Henrissat B."/>
            <person name="Hansel C."/>
            <person name="Singer S."/>
            <person name="Hutchinson M.I."/>
            <person name="de Vries R.P."/>
            <person name="Natvig D.O."/>
            <person name="Powell A.J."/>
            <person name="Tsang A."/>
            <person name="Grigoriev I.V."/>
        </authorList>
    </citation>
    <scope>NUCLEOTIDE SEQUENCE [LARGE SCALE GENOMIC DNA]</scope>
    <source>
        <strain evidence="1 2">ATCC 24622</strain>
    </source>
</reference>
<evidence type="ECO:0000313" key="2">
    <source>
        <dbReference type="Proteomes" id="UP001586593"/>
    </source>
</evidence>
<accession>A0ABR3Y378</accession>